<organism evidence="2 3">
    <name type="scientific">Sinanodonta woodiana</name>
    <name type="common">Chinese pond mussel</name>
    <name type="synonym">Anodonta woodiana</name>
    <dbReference type="NCBI Taxonomy" id="1069815"/>
    <lineage>
        <taxon>Eukaryota</taxon>
        <taxon>Metazoa</taxon>
        <taxon>Spiralia</taxon>
        <taxon>Lophotrochozoa</taxon>
        <taxon>Mollusca</taxon>
        <taxon>Bivalvia</taxon>
        <taxon>Autobranchia</taxon>
        <taxon>Heteroconchia</taxon>
        <taxon>Palaeoheterodonta</taxon>
        <taxon>Unionida</taxon>
        <taxon>Unionoidea</taxon>
        <taxon>Unionidae</taxon>
        <taxon>Unioninae</taxon>
        <taxon>Sinanodonta</taxon>
    </lineage>
</organism>
<proteinExistence type="predicted"/>
<evidence type="ECO:0000256" key="1">
    <source>
        <dbReference type="SAM" id="MobiDB-lite"/>
    </source>
</evidence>
<dbReference type="AlphaFoldDB" id="A0ABD3W4A8"/>
<comment type="caution">
    <text evidence="2">The sequence shown here is derived from an EMBL/GenBank/DDBJ whole genome shotgun (WGS) entry which is preliminary data.</text>
</comment>
<evidence type="ECO:0000313" key="2">
    <source>
        <dbReference type="EMBL" id="KAL3868692.1"/>
    </source>
</evidence>
<dbReference type="Proteomes" id="UP001634394">
    <property type="component" value="Unassembled WGS sequence"/>
</dbReference>
<feature type="compositionally biased region" description="Polar residues" evidence="1">
    <location>
        <begin position="240"/>
        <end position="261"/>
    </location>
</feature>
<accession>A0ABD3W4A8</accession>
<dbReference type="EMBL" id="JBJQND010000008">
    <property type="protein sequence ID" value="KAL3868692.1"/>
    <property type="molecule type" value="Genomic_DNA"/>
</dbReference>
<name>A0ABD3W4A8_SINWO</name>
<sequence length="270" mass="29688">MSTELSLLAEPDVAVSLDNYMTNHKSGQQSLHPNDIHTGSSTVDIRSSKTPGYASADSSFKSNVFSLSAKPGPTLNSDNYLTDQKSGLQSLHLVTTISTDSNDKYTSSLHMHHEKYTEKLECPRKPETDKRMQTISNDNDPISRQIPLLKSSGKDLRGSYRSEYVSPGSSYKSAEFSFATEPDQTESSDNSLTAQMSGLQSLRPFLTIPTEYHATPIGSLHLQHNKFAESFEFCKKPETKTASNDKPTSSVESGTPHSSLNPRIIVSSFD</sequence>
<protein>
    <submittedName>
        <fullName evidence="2">Uncharacterized protein</fullName>
    </submittedName>
</protein>
<keyword evidence="3" id="KW-1185">Reference proteome</keyword>
<feature type="region of interest" description="Disordered" evidence="1">
    <location>
        <begin position="24"/>
        <end position="58"/>
    </location>
</feature>
<gene>
    <name evidence="2" type="ORF">ACJMK2_041469</name>
</gene>
<feature type="region of interest" description="Disordered" evidence="1">
    <location>
        <begin position="238"/>
        <end position="270"/>
    </location>
</feature>
<reference evidence="2 3" key="1">
    <citation type="submission" date="2024-11" db="EMBL/GenBank/DDBJ databases">
        <title>Chromosome-level genome assembly of the freshwater bivalve Anodonta woodiana.</title>
        <authorList>
            <person name="Chen X."/>
        </authorList>
    </citation>
    <scope>NUCLEOTIDE SEQUENCE [LARGE SCALE GENOMIC DNA]</scope>
    <source>
        <strain evidence="2">MN2024</strain>
        <tissue evidence="2">Gills</tissue>
    </source>
</reference>
<evidence type="ECO:0000313" key="3">
    <source>
        <dbReference type="Proteomes" id="UP001634394"/>
    </source>
</evidence>